<dbReference type="InterPro" id="IPR018260">
    <property type="entry name" value="Ribosomal_uL22_CS"/>
</dbReference>
<keyword evidence="9" id="KW-1185">Reference proteome</keyword>
<organism evidence="8 9">
    <name type="scientific">Oikopleura dioica</name>
    <name type="common">Tunicate</name>
    <dbReference type="NCBI Taxonomy" id="34765"/>
    <lineage>
        <taxon>Eukaryota</taxon>
        <taxon>Metazoa</taxon>
        <taxon>Chordata</taxon>
        <taxon>Tunicata</taxon>
        <taxon>Appendicularia</taxon>
        <taxon>Copelata</taxon>
        <taxon>Oikopleuridae</taxon>
        <taxon>Oikopleura</taxon>
    </lineage>
</organism>
<reference evidence="8 9" key="1">
    <citation type="submission" date="2021-04" db="EMBL/GenBank/DDBJ databases">
        <authorList>
            <person name="Bliznina A."/>
        </authorList>
    </citation>
    <scope>NUCLEOTIDE SEQUENCE [LARGE SCALE GENOMIC DNA]</scope>
</reference>
<dbReference type="InterPro" id="IPR001063">
    <property type="entry name" value="Ribosomal_uL22"/>
</dbReference>
<keyword evidence="2 6" id="KW-0689">Ribosomal protein</keyword>
<dbReference type="EMBL" id="OU015567">
    <property type="protein sequence ID" value="CAG5114251.1"/>
    <property type="molecule type" value="Genomic_DNA"/>
</dbReference>
<evidence type="ECO:0000313" key="9">
    <source>
        <dbReference type="Proteomes" id="UP001158576"/>
    </source>
</evidence>
<dbReference type="CDD" id="cd00336">
    <property type="entry name" value="Ribosomal_L22"/>
    <property type="match status" value="1"/>
</dbReference>
<proteinExistence type="inferred from homology"/>
<evidence type="ECO:0000256" key="5">
    <source>
        <dbReference type="ARBA" id="ARBA00035325"/>
    </source>
</evidence>
<comment type="similarity">
    <text evidence="1 6">Belongs to the universal ribosomal protein uL22 family.</text>
</comment>
<evidence type="ECO:0000256" key="2">
    <source>
        <dbReference type="ARBA" id="ARBA00022980"/>
    </source>
</evidence>
<dbReference type="PANTHER" id="PTHR11593">
    <property type="entry name" value="60S RIBOSOMAL PROTEIN L17"/>
    <property type="match status" value="1"/>
</dbReference>
<dbReference type="PANTHER" id="PTHR11593:SF10">
    <property type="entry name" value="60S RIBOSOMAL PROTEIN L17"/>
    <property type="match status" value="1"/>
</dbReference>
<dbReference type="Proteomes" id="UP001158576">
    <property type="component" value="Chromosome 2"/>
</dbReference>
<name>A0ABN7TGQ2_OIKDI</name>
<evidence type="ECO:0000256" key="7">
    <source>
        <dbReference type="SAM" id="MobiDB-lite"/>
    </source>
</evidence>
<evidence type="ECO:0000256" key="1">
    <source>
        <dbReference type="ARBA" id="ARBA00009451"/>
    </source>
</evidence>
<protein>
    <recommendedName>
        <fullName evidence="4">Large ribosomal subunit protein uL22</fullName>
    </recommendedName>
    <alternativeName>
        <fullName evidence="5">60S ribosomal protein L17</fullName>
    </alternativeName>
</protein>
<sequence>MTRYSAEAENAARSCKTSGSDIRVHFKNTRETANAIKGMHLNKAVPYLKAVIEGNRCIPFTRFDGSMGRTGQTKEFKSTTSKGRWPKKSCQHILSLLKNAESNAEVKGLDVDALVIDHIQVNAAAKQRRRTYRAHGRINPYMASPCHVEIILSEKDLAVPRATESGSKKVSQKKLKKQKMMAAQQGGFE</sequence>
<evidence type="ECO:0000256" key="3">
    <source>
        <dbReference type="ARBA" id="ARBA00023274"/>
    </source>
</evidence>
<feature type="compositionally biased region" description="Basic residues" evidence="7">
    <location>
        <begin position="170"/>
        <end position="179"/>
    </location>
</feature>
<feature type="compositionally biased region" description="Low complexity" evidence="7">
    <location>
        <begin position="180"/>
        <end position="189"/>
    </location>
</feature>
<keyword evidence="3 6" id="KW-0687">Ribonucleoprotein</keyword>
<evidence type="ECO:0000256" key="4">
    <source>
        <dbReference type="ARBA" id="ARBA00035207"/>
    </source>
</evidence>
<dbReference type="NCBIfam" id="TIGR01038">
    <property type="entry name" value="uL22_arch_euk"/>
    <property type="match status" value="1"/>
</dbReference>
<evidence type="ECO:0000313" key="8">
    <source>
        <dbReference type="EMBL" id="CAG5114251.1"/>
    </source>
</evidence>
<dbReference type="InterPro" id="IPR036394">
    <property type="entry name" value="Ribosomal_uL22_sf"/>
</dbReference>
<dbReference type="SUPFAM" id="SSF54843">
    <property type="entry name" value="Ribosomal protein L22"/>
    <property type="match status" value="1"/>
</dbReference>
<gene>
    <name evidence="8" type="ORF">OKIOD_LOCUS17078</name>
</gene>
<dbReference type="Pfam" id="PF00237">
    <property type="entry name" value="Ribosomal_L22"/>
    <property type="match status" value="1"/>
</dbReference>
<dbReference type="PROSITE" id="PS00464">
    <property type="entry name" value="RIBOSOMAL_L22"/>
    <property type="match status" value="1"/>
</dbReference>
<feature type="region of interest" description="Disordered" evidence="7">
    <location>
        <begin position="161"/>
        <end position="189"/>
    </location>
</feature>
<evidence type="ECO:0000256" key="6">
    <source>
        <dbReference type="RuleBase" id="RU004005"/>
    </source>
</evidence>
<dbReference type="InterPro" id="IPR005721">
    <property type="entry name" value="Ribosomal_uL22_euk/arc"/>
</dbReference>
<accession>A0ABN7TGQ2</accession>
<dbReference type="Gene3D" id="3.90.470.10">
    <property type="entry name" value="Ribosomal protein L22/L17"/>
    <property type="match status" value="1"/>
</dbReference>